<gene>
    <name evidence="13" type="ORF">DQ384_17505</name>
</gene>
<dbReference type="Gene3D" id="1.10.287.130">
    <property type="match status" value="1"/>
</dbReference>
<organism evidence="13 14">
    <name type="scientific">Sphaerisporangium album</name>
    <dbReference type="NCBI Taxonomy" id="509200"/>
    <lineage>
        <taxon>Bacteria</taxon>
        <taxon>Bacillati</taxon>
        <taxon>Actinomycetota</taxon>
        <taxon>Actinomycetes</taxon>
        <taxon>Streptosporangiales</taxon>
        <taxon>Streptosporangiaceae</taxon>
        <taxon>Sphaerisporangium</taxon>
    </lineage>
</organism>
<evidence type="ECO:0000256" key="5">
    <source>
        <dbReference type="ARBA" id="ARBA00022679"/>
    </source>
</evidence>
<dbReference type="SMART" id="SM00387">
    <property type="entry name" value="HATPase_c"/>
    <property type="match status" value="1"/>
</dbReference>
<dbReference type="CDD" id="cd00075">
    <property type="entry name" value="HATPase"/>
    <property type="match status" value="1"/>
</dbReference>
<keyword evidence="9" id="KW-0902">Two-component regulatory system</keyword>
<evidence type="ECO:0000256" key="9">
    <source>
        <dbReference type="ARBA" id="ARBA00023012"/>
    </source>
</evidence>
<feature type="domain" description="HAMP" evidence="12">
    <location>
        <begin position="167"/>
        <end position="220"/>
    </location>
</feature>
<proteinExistence type="predicted"/>
<evidence type="ECO:0000313" key="14">
    <source>
        <dbReference type="Proteomes" id="UP000253094"/>
    </source>
</evidence>
<evidence type="ECO:0000256" key="10">
    <source>
        <dbReference type="ARBA" id="ARBA00023136"/>
    </source>
</evidence>
<keyword evidence="5" id="KW-0808">Transferase</keyword>
<keyword evidence="7 13" id="KW-0418">Kinase</keyword>
<dbReference type="Gene3D" id="3.30.565.10">
    <property type="entry name" value="Histidine kinase-like ATPase, C-terminal domain"/>
    <property type="match status" value="1"/>
</dbReference>
<reference evidence="13 14" key="1">
    <citation type="submission" date="2018-06" db="EMBL/GenBank/DDBJ databases">
        <title>Sphaerisporangium craniellae sp. nov., isolated from a marine sponge in the South China Sea.</title>
        <authorList>
            <person name="Li L."/>
        </authorList>
    </citation>
    <scope>NUCLEOTIDE SEQUENCE [LARGE SCALE GENOMIC DNA]</scope>
    <source>
        <strain evidence="13 14">CCTCC AA 208026</strain>
    </source>
</reference>
<dbReference type="Pfam" id="PF00512">
    <property type="entry name" value="HisKA"/>
    <property type="match status" value="1"/>
</dbReference>
<dbReference type="InterPro" id="IPR004358">
    <property type="entry name" value="Sig_transdc_His_kin-like_C"/>
</dbReference>
<sequence length="454" mass="49020">MTLLTVLITALILVPMALVLNSAIQRVLADAIWHDTRAQAMAVATTVRAGHLPAKITPVVPGIDLVQVLGPGRHVIASSPQAKGEPPISTIWPTADDPIDDVQTCLSNGPGCLRLTALRVDPAANSPVVYAGRVGGMLSTGLVDTAVSAQTVALIVLVGWTTWQVTGHTLRPVDAIRSQLADITFKDLSGRVREPVGEDEVARLARTINGTLARLESAVEVRRRFVTDASHELRTPIAGLRLQLEEARMHPGETELEKLIERALHDVDRLQAIVTDLLYLTGLEGTPPDSREAVDLARLVRAELRRRVDRLPTRLALTDGVAVEADLTQLTRVLSNLLDNAQRHARHEVEVAVRRDGDQALLTVSDDGSGIPEADRARVFERFTRLDEARSRDHGGTGLGLAIVDNVVRAYGGTIRVERSEAGGARFEMRLPLAGEPAEPVDCVDAVNSVEEQA</sequence>
<dbReference type="PROSITE" id="PS50885">
    <property type="entry name" value="HAMP"/>
    <property type="match status" value="1"/>
</dbReference>
<comment type="caution">
    <text evidence="13">The sequence shown here is derived from an EMBL/GenBank/DDBJ whole genome shotgun (WGS) entry which is preliminary data.</text>
</comment>
<evidence type="ECO:0000259" key="11">
    <source>
        <dbReference type="PROSITE" id="PS50109"/>
    </source>
</evidence>
<evidence type="ECO:0000256" key="2">
    <source>
        <dbReference type="ARBA" id="ARBA00004236"/>
    </source>
</evidence>
<evidence type="ECO:0000259" key="12">
    <source>
        <dbReference type="PROSITE" id="PS50885"/>
    </source>
</evidence>
<dbReference type="Proteomes" id="UP000253094">
    <property type="component" value="Unassembled WGS sequence"/>
</dbReference>
<dbReference type="EC" id="2.7.13.3" evidence="3"/>
<dbReference type="AlphaFoldDB" id="A0A367FHV6"/>
<dbReference type="InterPro" id="IPR036890">
    <property type="entry name" value="HATPase_C_sf"/>
</dbReference>
<keyword evidence="14" id="KW-1185">Reference proteome</keyword>
<comment type="catalytic activity">
    <reaction evidence="1">
        <text>ATP + protein L-histidine = ADP + protein N-phospho-L-histidine.</text>
        <dbReference type="EC" id="2.7.13.3"/>
    </reaction>
</comment>
<dbReference type="CDD" id="cd00082">
    <property type="entry name" value="HisKA"/>
    <property type="match status" value="1"/>
</dbReference>
<keyword evidence="6" id="KW-0812">Transmembrane</keyword>
<evidence type="ECO:0000256" key="7">
    <source>
        <dbReference type="ARBA" id="ARBA00022777"/>
    </source>
</evidence>
<dbReference type="OrthoDB" id="9786919at2"/>
<dbReference type="SUPFAM" id="SSF55874">
    <property type="entry name" value="ATPase domain of HSP90 chaperone/DNA topoisomerase II/histidine kinase"/>
    <property type="match status" value="1"/>
</dbReference>
<dbReference type="FunFam" id="3.30.565.10:FF:000006">
    <property type="entry name" value="Sensor histidine kinase WalK"/>
    <property type="match status" value="1"/>
</dbReference>
<dbReference type="EMBL" id="QOIL01000009">
    <property type="protein sequence ID" value="RCG29958.1"/>
    <property type="molecule type" value="Genomic_DNA"/>
</dbReference>
<dbReference type="GO" id="GO:0005886">
    <property type="term" value="C:plasma membrane"/>
    <property type="evidence" value="ECO:0007669"/>
    <property type="project" value="UniProtKB-SubCell"/>
</dbReference>
<dbReference type="SUPFAM" id="SSF47384">
    <property type="entry name" value="Homodimeric domain of signal transducing histidine kinase"/>
    <property type="match status" value="1"/>
</dbReference>
<dbReference type="InterPro" id="IPR050428">
    <property type="entry name" value="TCS_sensor_his_kinase"/>
</dbReference>
<dbReference type="RefSeq" id="WP_114029901.1">
    <property type="nucleotide sequence ID" value="NZ_QOIL01000009.1"/>
</dbReference>
<dbReference type="InterPro" id="IPR036097">
    <property type="entry name" value="HisK_dim/P_sf"/>
</dbReference>
<dbReference type="InterPro" id="IPR003660">
    <property type="entry name" value="HAMP_dom"/>
</dbReference>
<dbReference type="SMART" id="SM00388">
    <property type="entry name" value="HisKA"/>
    <property type="match status" value="1"/>
</dbReference>
<keyword evidence="4" id="KW-0597">Phosphoprotein</keyword>
<dbReference type="PANTHER" id="PTHR45436">
    <property type="entry name" value="SENSOR HISTIDINE KINASE YKOH"/>
    <property type="match status" value="1"/>
</dbReference>
<evidence type="ECO:0000256" key="3">
    <source>
        <dbReference type="ARBA" id="ARBA00012438"/>
    </source>
</evidence>
<dbReference type="Pfam" id="PF00672">
    <property type="entry name" value="HAMP"/>
    <property type="match status" value="1"/>
</dbReference>
<evidence type="ECO:0000256" key="1">
    <source>
        <dbReference type="ARBA" id="ARBA00000085"/>
    </source>
</evidence>
<evidence type="ECO:0000256" key="8">
    <source>
        <dbReference type="ARBA" id="ARBA00022989"/>
    </source>
</evidence>
<protein>
    <recommendedName>
        <fullName evidence="3">histidine kinase</fullName>
        <ecNumber evidence="3">2.7.13.3</ecNumber>
    </recommendedName>
</protein>
<keyword evidence="8" id="KW-1133">Transmembrane helix</keyword>
<evidence type="ECO:0000313" key="13">
    <source>
        <dbReference type="EMBL" id="RCG29958.1"/>
    </source>
</evidence>
<dbReference type="PRINTS" id="PR00344">
    <property type="entry name" value="BCTRLSENSOR"/>
</dbReference>
<dbReference type="PANTHER" id="PTHR45436:SF5">
    <property type="entry name" value="SENSOR HISTIDINE KINASE TRCS"/>
    <property type="match status" value="1"/>
</dbReference>
<dbReference type="InterPro" id="IPR005467">
    <property type="entry name" value="His_kinase_dom"/>
</dbReference>
<dbReference type="InterPro" id="IPR003661">
    <property type="entry name" value="HisK_dim/P_dom"/>
</dbReference>
<feature type="domain" description="Histidine kinase" evidence="11">
    <location>
        <begin position="228"/>
        <end position="435"/>
    </location>
</feature>
<accession>A0A367FHV6</accession>
<keyword evidence="10" id="KW-0472">Membrane</keyword>
<dbReference type="PROSITE" id="PS50109">
    <property type="entry name" value="HIS_KIN"/>
    <property type="match status" value="1"/>
</dbReference>
<comment type="subcellular location">
    <subcellularLocation>
        <location evidence="2">Cell membrane</location>
    </subcellularLocation>
</comment>
<dbReference type="Pfam" id="PF02518">
    <property type="entry name" value="HATPase_c"/>
    <property type="match status" value="1"/>
</dbReference>
<evidence type="ECO:0000256" key="4">
    <source>
        <dbReference type="ARBA" id="ARBA00022553"/>
    </source>
</evidence>
<dbReference type="InterPro" id="IPR003594">
    <property type="entry name" value="HATPase_dom"/>
</dbReference>
<evidence type="ECO:0000256" key="6">
    <source>
        <dbReference type="ARBA" id="ARBA00022692"/>
    </source>
</evidence>
<dbReference type="GO" id="GO:0000155">
    <property type="term" value="F:phosphorelay sensor kinase activity"/>
    <property type="evidence" value="ECO:0007669"/>
    <property type="project" value="InterPro"/>
</dbReference>
<dbReference type="SMART" id="SM00304">
    <property type="entry name" value="HAMP"/>
    <property type="match status" value="1"/>
</dbReference>
<name>A0A367FHV6_9ACTN</name>